<dbReference type="InterPro" id="IPR050301">
    <property type="entry name" value="NTE"/>
</dbReference>
<feature type="short sequence motif" description="GXSXG" evidence="4">
    <location>
        <begin position="59"/>
        <end position="63"/>
    </location>
</feature>
<dbReference type="InterPro" id="IPR016035">
    <property type="entry name" value="Acyl_Trfase/lysoPLipase"/>
</dbReference>
<keyword evidence="3 4" id="KW-0443">Lipid metabolism</keyword>
<dbReference type="Proteomes" id="UP000318405">
    <property type="component" value="Unassembled WGS sequence"/>
</dbReference>
<dbReference type="Gene3D" id="3.40.1090.10">
    <property type="entry name" value="Cytosolic phospholipase A2 catalytic domain"/>
    <property type="match status" value="1"/>
</dbReference>
<dbReference type="Pfam" id="PF01734">
    <property type="entry name" value="Patatin"/>
    <property type="match status" value="1"/>
</dbReference>
<evidence type="ECO:0000313" key="6">
    <source>
        <dbReference type="EMBL" id="TSH97027.1"/>
    </source>
</evidence>
<evidence type="ECO:0000256" key="2">
    <source>
        <dbReference type="ARBA" id="ARBA00022963"/>
    </source>
</evidence>
<dbReference type="PANTHER" id="PTHR14226:SF57">
    <property type="entry name" value="BLR7027 PROTEIN"/>
    <property type="match status" value="1"/>
</dbReference>
<organism evidence="6 7">
    <name type="scientific">Verticiella sediminum</name>
    <dbReference type="NCBI Taxonomy" id="1247510"/>
    <lineage>
        <taxon>Bacteria</taxon>
        <taxon>Pseudomonadati</taxon>
        <taxon>Pseudomonadota</taxon>
        <taxon>Betaproteobacteria</taxon>
        <taxon>Burkholderiales</taxon>
        <taxon>Alcaligenaceae</taxon>
        <taxon>Verticiella</taxon>
    </lineage>
</organism>
<evidence type="ECO:0000256" key="3">
    <source>
        <dbReference type="ARBA" id="ARBA00023098"/>
    </source>
</evidence>
<feature type="short sequence motif" description="DGA/G" evidence="4">
    <location>
        <begin position="231"/>
        <end position="233"/>
    </location>
</feature>
<dbReference type="OrthoDB" id="9798773at2"/>
<dbReference type="GO" id="GO:0016042">
    <property type="term" value="P:lipid catabolic process"/>
    <property type="evidence" value="ECO:0007669"/>
    <property type="project" value="UniProtKB-UniRule"/>
</dbReference>
<dbReference type="EMBL" id="VLTJ01000011">
    <property type="protein sequence ID" value="TSH97027.1"/>
    <property type="molecule type" value="Genomic_DNA"/>
</dbReference>
<accession>A0A556AVS8</accession>
<dbReference type="SUPFAM" id="SSF52151">
    <property type="entry name" value="FabD/lysophospholipase-like"/>
    <property type="match status" value="1"/>
</dbReference>
<evidence type="ECO:0000313" key="7">
    <source>
        <dbReference type="Proteomes" id="UP000318405"/>
    </source>
</evidence>
<dbReference type="PANTHER" id="PTHR14226">
    <property type="entry name" value="NEUROPATHY TARGET ESTERASE/SWISS CHEESE D.MELANOGASTER"/>
    <property type="match status" value="1"/>
</dbReference>
<evidence type="ECO:0000256" key="4">
    <source>
        <dbReference type="PROSITE-ProRule" id="PRU01161"/>
    </source>
</evidence>
<keyword evidence="1 4" id="KW-0378">Hydrolase</keyword>
<keyword evidence="7" id="KW-1185">Reference proteome</keyword>
<name>A0A556AVS8_9BURK</name>
<comment type="caution">
    <text evidence="4">Lacks conserved residue(s) required for the propagation of feature annotation.</text>
</comment>
<feature type="domain" description="PNPLA" evidence="5">
    <location>
        <begin position="19"/>
        <end position="244"/>
    </location>
</feature>
<dbReference type="GO" id="GO:0016787">
    <property type="term" value="F:hydrolase activity"/>
    <property type="evidence" value="ECO:0007669"/>
    <property type="project" value="UniProtKB-UniRule"/>
</dbReference>
<dbReference type="RefSeq" id="WP_143947394.1">
    <property type="nucleotide sequence ID" value="NZ_BAABMB010000002.1"/>
</dbReference>
<proteinExistence type="predicted"/>
<evidence type="ECO:0000256" key="1">
    <source>
        <dbReference type="ARBA" id="ARBA00022801"/>
    </source>
</evidence>
<gene>
    <name evidence="6" type="ORF">FOZ76_06810</name>
</gene>
<feature type="active site" description="Nucleophile" evidence="4">
    <location>
        <position position="61"/>
    </location>
</feature>
<evidence type="ECO:0000259" key="5">
    <source>
        <dbReference type="PROSITE" id="PS51635"/>
    </source>
</evidence>
<feature type="active site" description="Proton acceptor" evidence="4">
    <location>
        <position position="231"/>
    </location>
</feature>
<keyword evidence="2 4" id="KW-0442">Lipid degradation</keyword>
<dbReference type="InterPro" id="IPR002641">
    <property type="entry name" value="PNPLA_dom"/>
</dbReference>
<protein>
    <submittedName>
        <fullName evidence="6">Patatin-like phospholipase family protein</fullName>
    </submittedName>
</protein>
<reference evidence="6 7" key="1">
    <citation type="submission" date="2019-07" db="EMBL/GenBank/DDBJ databases">
        <title>Qingshengfaniella alkalisoli gen. nov., sp. nov., isolated from saline soil.</title>
        <authorList>
            <person name="Xu L."/>
            <person name="Huang X.-X."/>
            <person name="Sun J.-Q."/>
        </authorList>
    </citation>
    <scope>NUCLEOTIDE SEQUENCE [LARGE SCALE GENOMIC DNA]</scope>
    <source>
        <strain evidence="6 7">DSM 27279</strain>
    </source>
</reference>
<sequence length="402" mass="43139">MPTRSADAGARGGAPLTGLVLTGGGARAAYQVGVLKAVYRLLGETPGSLSRNPFPIICGTSAGAINATALACGAENPRAAMRRLYAIWENLRTERVYRSDSLGVMRTGARWLSMLSFGWMLARLRRSRPRSLLDNAPLGELLALTLDFHQLEDNLANGALEALAVTASGYTSGRHLTFYQTRGAVGPWQRSLRRAVRDRIAVDHLLASSAIPFIFPARRIQVGDFAEWCGDGAMRQLAPISPAIHLGAERVLVIGAGRSQENPTSERDLGYPTLAQIGAHALSNIFLDSLSADIEQLSRTNQVADLLSPDMRRHLGIRQISVLAITPSRNLDEIAASHVGEMPATMRALLGAVGVSGDGRQARGAGLVSYLLFEPGYTRELIALGWSDAMARASEVRAFFSA</sequence>
<dbReference type="AlphaFoldDB" id="A0A556AVS8"/>
<dbReference type="PROSITE" id="PS51635">
    <property type="entry name" value="PNPLA"/>
    <property type="match status" value="1"/>
</dbReference>
<comment type="caution">
    <text evidence="6">The sequence shown here is derived from an EMBL/GenBank/DDBJ whole genome shotgun (WGS) entry which is preliminary data.</text>
</comment>